<keyword evidence="5" id="KW-1185">Reference proteome</keyword>
<accession>A0A6J5TXP6</accession>
<dbReference type="Proteomes" id="UP000507222">
    <property type="component" value="Unassembled WGS sequence"/>
</dbReference>
<protein>
    <submittedName>
        <fullName evidence="2">Uncharacterized protein</fullName>
    </submittedName>
</protein>
<organism evidence="2 4">
    <name type="scientific">Prunus armeniaca</name>
    <name type="common">Apricot</name>
    <name type="synonym">Armeniaca vulgaris</name>
    <dbReference type="NCBI Taxonomy" id="36596"/>
    <lineage>
        <taxon>Eukaryota</taxon>
        <taxon>Viridiplantae</taxon>
        <taxon>Streptophyta</taxon>
        <taxon>Embryophyta</taxon>
        <taxon>Tracheophyta</taxon>
        <taxon>Spermatophyta</taxon>
        <taxon>Magnoliopsida</taxon>
        <taxon>eudicotyledons</taxon>
        <taxon>Gunneridae</taxon>
        <taxon>Pentapetalae</taxon>
        <taxon>rosids</taxon>
        <taxon>fabids</taxon>
        <taxon>Rosales</taxon>
        <taxon>Rosaceae</taxon>
        <taxon>Amygdaloideae</taxon>
        <taxon>Amygdaleae</taxon>
        <taxon>Prunus</taxon>
    </lineage>
</organism>
<name>A0A6J5TXP6_PRUAR</name>
<proteinExistence type="predicted"/>
<gene>
    <name evidence="2" type="ORF">CURHAP_LOCUS12113</name>
    <name evidence="3" type="ORF">ORAREDHAP_LOCUS11936</name>
</gene>
<dbReference type="AlphaFoldDB" id="A0A6J5TXP6"/>
<dbReference type="EMBL" id="CAEKDK010000002">
    <property type="protein sequence ID" value="CAB4268493.1"/>
    <property type="molecule type" value="Genomic_DNA"/>
</dbReference>
<evidence type="ECO:0000313" key="5">
    <source>
        <dbReference type="Proteomes" id="UP000507245"/>
    </source>
</evidence>
<reference evidence="2 4" key="2">
    <citation type="submission" date="2020-05" db="EMBL/GenBank/DDBJ databases">
        <authorList>
            <person name="Campoy J."/>
            <person name="Schneeberger K."/>
            <person name="Spophaly S."/>
        </authorList>
    </citation>
    <scope>NUCLEOTIDE SEQUENCE [LARGE SCALE GENOMIC DNA]</scope>
    <source>
        <strain evidence="2">PruArmRojPasFocal</strain>
    </source>
</reference>
<reference evidence="5" key="1">
    <citation type="journal article" date="2020" name="Genome Biol.">
        <title>Gamete binning: chromosome-level and haplotype-resolved genome assembly enabled by high-throughput single-cell sequencing of gamete genomes.</title>
        <authorList>
            <person name="Campoy J.A."/>
            <person name="Sun H."/>
            <person name="Goel M."/>
            <person name="Jiao W.-B."/>
            <person name="Folz-Donahue K."/>
            <person name="Wang N."/>
            <person name="Rubio M."/>
            <person name="Liu C."/>
            <person name="Kukat C."/>
            <person name="Ruiz D."/>
            <person name="Huettel B."/>
            <person name="Schneeberger K."/>
        </authorList>
    </citation>
    <scope>NUCLEOTIDE SEQUENCE [LARGE SCALE GENOMIC DNA]</scope>
    <source>
        <strain evidence="5">cv. Rojo Pasion</strain>
    </source>
</reference>
<feature type="region of interest" description="Disordered" evidence="1">
    <location>
        <begin position="17"/>
        <end position="45"/>
    </location>
</feature>
<dbReference type="Proteomes" id="UP000507245">
    <property type="component" value="Unassembled WGS sequence"/>
</dbReference>
<sequence length="92" mass="9728">MVCPSFRALGSKRVLVESSPDTKEASLVGPEDMPQQSGKETVSGPPVVKASKMVLLKVRTIKLKDGVDLPPYESHSGPNAAVTATKALRAQI</sequence>
<dbReference type="EMBL" id="CAEKKB010000002">
    <property type="protein sequence ID" value="CAB4298960.1"/>
    <property type="molecule type" value="Genomic_DNA"/>
</dbReference>
<evidence type="ECO:0000313" key="4">
    <source>
        <dbReference type="Proteomes" id="UP000507222"/>
    </source>
</evidence>
<evidence type="ECO:0000256" key="1">
    <source>
        <dbReference type="SAM" id="MobiDB-lite"/>
    </source>
</evidence>
<evidence type="ECO:0000313" key="2">
    <source>
        <dbReference type="EMBL" id="CAB4268493.1"/>
    </source>
</evidence>
<evidence type="ECO:0000313" key="3">
    <source>
        <dbReference type="EMBL" id="CAB4298960.1"/>
    </source>
</evidence>